<evidence type="ECO:0000313" key="2">
    <source>
        <dbReference type="EMBL" id="CAJ0699070.1"/>
    </source>
</evidence>
<keyword evidence="1" id="KW-0812">Transmembrane</keyword>
<feature type="transmembrane region" description="Helical" evidence="1">
    <location>
        <begin position="411"/>
        <end position="429"/>
    </location>
</feature>
<feature type="transmembrane region" description="Helical" evidence="1">
    <location>
        <begin position="449"/>
        <end position="475"/>
    </location>
</feature>
<accession>A0AAD2B2F5</accession>
<dbReference type="AlphaFoldDB" id="A0AAD2B2F5"/>
<comment type="caution">
    <text evidence="2">The sequence shown here is derived from an EMBL/GenBank/DDBJ whole genome shotgun (WGS) entry which is preliminary data.</text>
</comment>
<dbReference type="EMBL" id="CATWAF010000004">
    <property type="protein sequence ID" value="CAJ0699070.1"/>
    <property type="molecule type" value="Genomic_DNA"/>
</dbReference>
<dbReference type="InterPro" id="IPR001305">
    <property type="entry name" value="HSP_DnaJ_Cys-rich_dom"/>
</dbReference>
<reference evidence="2 3" key="1">
    <citation type="submission" date="2023-07" db="EMBL/GenBank/DDBJ databases">
        <authorList>
            <person name="Peeters C."/>
        </authorList>
    </citation>
    <scope>NUCLEOTIDE SEQUENCE [LARGE SCALE GENOMIC DNA]</scope>
    <source>
        <strain evidence="2 3">LMG 18091</strain>
    </source>
</reference>
<keyword evidence="3" id="KW-1185">Reference proteome</keyword>
<keyword evidence="1" id="KW-1133">Transmembrane helix</keyword>
<dbReference type="SUPFAM" id="SSF47090">
    <property type="entry name" value="PGBD-like"/>
    <property type="match status" value="1"/>
</dbReference>
<proteinExistence type="predicted"/>
<evidence type="ECO:0000256" key="1">
    <source>
        <dbReference type="SAM" id="Phobius"/>
    </source>
</evidence>
<keyword evidence="1" id="KW-0472">Membrane</keyword>
<sequence length="624" mass="67097">MSSVLRTAVGKKLFDSLGDLLVGNHLEQRELTVSEERHERYMATCLVTWCFDHELTENTVAGNAAIAERHFGYNTSALNTHVSGLCREAHNNRDLRGRFMQRIDTDDADSLEHSGQNQLVHDFGAFTVHRTCQPCSGDGRVSCSGCGGNGKRRCGSCGGGGTHTRMVTRTRWNGRHNESYTQSVTETCGGCGGFGKVVCTNCGGSGKQRCRACDGHGRFTDTTHVKAIAKPAWHVPALSGLSGAALTHALRRYGPQHARRLVPLELAETGYNEEDNWVVHYVGEAEVVELDVGVKATPYMVASVGSRATPIVTPPIFDQLLATELAHAVSAQNTKRLSGRQARRLFGEYCAVPVLDAGLREIAQLPKDRLGDSGAALQKVAGGFISADTSAAIGKSIRKVLDKVSPANSKVAWGLVVAIPIVLGFAFGADSLYMRTTLTAGSVIGGIMLGVIAAVLGTLIVSPAAWALSASVSAVARRRVPKSYRQRGRNWAPLKAACLSGAVVGMLGAGYGVLGTYQWAPRVRDAAAPAANWLVQNVQPSSPLHVLGIYWLPPVVATMPVVRPTEAEMYRDIQRLLIARGYLRGQADGNPGPRTQAAITRYRERQHIYGPLSTEQLLAHLRTH</sequence>
<dbReference type="Proteomes" id="UP001189915">
    <property type="component" value="Unassembled WGS sequence"/>
</dbReference>
<evidence type="ECO:0000313" key="3">
    <source>
        <dbReference type="Proteomes" id="UP001189915"/>
    </source>
</evidence>
<name>A0AAD2B2F5_9RALS</name>
<dbReference type="CDD" id="cd10719">
    <property type="entry name" value="DnaJ_zf"/>
    <property type="match status" value="1"/>
</dbReference>
<dbReference type="InterPro" id="IPR036365">
    <property type="entry name" value="PGBD-like_sf"/>
</dbReference>
<dbReference type="GO" id="GO:0051082">
    <property type="term" value="F:unfolded protein binding"/>
    <property type="evidence" value="ECO:0007669"/>
    <property type="project" value="InterPro"/>
</dbReference>
<organism evidence="2 3">
    <name type="scientific">Ralstonia wenshanensis</name>
    <dbReference type="NCBI Taxonomy" id="2842456"/>
    <lineage>
        <taxon>Bacteria</taxon>
        <taxon>Pseudomonadati</taxon>
        <taxon>Pseudomonadota</taxon>
        <taxon>Betaproteobacteria</taxon>
        <taxon>Burkholderiales</taxon>
        <taxon>Burkholderiaceae</taxon>
        <taxon>Ralstonia</taxon>
    </lineage>
</organism>
<gene>
    <name evidence="2" type="ORF">LMG18091_02842</name>
</gene>
<feature type="transmembrane region" description="Helical" evidence="1">
    <location>
        <begin position="496"/>
        <end position="514"/>
    </location>
</feature>
<dbReference type="RefSeq" id="WP_316870289.1">
    <property type="nucleotide sequence ID" value="NZ_CATWAF010000004.1"/>
</dbReference>
<dbReference type="GO" id="GO:0031072">
    <property type="term" value="F:heat shock protein binding"/>
    <property type="evidence" value="ECO:0007669"/>
    <property type="project" value="InterPro"/>
</dbReference>
<protein>
    <recommendedName>
        <fullName evidence="4">Peptidoglycan binding-like domain-containing protein</fullName>
    </recommendedName>
</protein>
<evidence type="ECO:0008006" key="4">
    <source>
        <dbReference type="Google" id="ProtNLM"/>
    </source>
</evidence>